<dbReference type="InterPro" id="IPR036259">
    <property type="entry name" value="MFS_trans_sf"/>
</dbReference>
<feature type="transmembrane region" description="Helical" evidence="4">
    <location>
        <begin position="116"/>
        <end position="136"/>
    </location>
</feature>
<feature type="transmembrane region" description="Helical" evidence="4">
    <location>
        <begin position="148"/>
        <end position="169"/>
    </location>
</feature>
<evidence type="ECO:0000256" key="4">
    <source>
        <dbReference type="SAM" id="Phobius"/>
    </source>
</evidence>
<comment type="caution">
    <text evidence="5">The sequence shown here is derived from an EMBL/GenBank/DDBJ whole genome shotgun (WGS) entry which is preliminary data.</text>
</comment>
<dbReference type="InterPro" id="IPR011701">
    <property type="entry name" value="MFS"/>
</dbReference>
<dbReference type="PANTHER" id="PTHR23534:SF1">
    <property type="entry name" value="MAJOR FACILITATOR SUPERFAMILY PROTEIN"/>
    <property type="match status" value="1"/>
</dbReference>
<organism evidence="5 6">
    <name type="scientific">Cephaloticoccus capnophilus</name>
    <dbReference type="NCBI Taxonomy" id="1548208"/>
    <lineage>
        <taxon>Bacteria</taxon>
        <taxon>Pseudomonadati</taxon>
        <taxon>Verrucomicrobiota</taxon>
        <taxon>Opitutia</taxon>
        <taxon>Opitutales</taxon>
        <taxon>Opitutaceae</taxon>
        <taxon>Cephaloticoccus</taxon>
    </lineage>
</organism>
<dbReference type="Pfam" id="PF07690">
    <property type="entry name" value="MFS_1"/>
    <property type="match status" value="1"/>
</dbReference>
<feature type="transmembrane region" description="Helical" evidence="4">
    <location>
        <begin position="349"/>
        <end position="367"/>
    </location>
</feature>
<dbReference type="GO" id="GO:0022857">
    <property type="term" value="F:transmembrane transporter activity"/>
    <property type="evidence" value="ECO:0007669"/>
    <property type="project" value="InterPro"/>
</dbReference>
<gene>
    <name evidence="5" type="ORF">AXK12_05130</name>
</gene>
<evidence type="ECO:0000313" key="5">
    <source>
        <dbReference type="EMBL" id="KXU35509.1"/>
    </source>
</evidence>
<reference evidence="5 6" key="1">
    <citation type="submission" date="2016-02" db="EMBL/GenBank/DDBJ databases">
        <authorList>
            <person name="Wen L."/>
            <person name="He K."/>
            <person name="Yang H."/>
        </authorList>
    </citation>
    <scope>NUCLEOTIDE SEQUENCE [LARGE SCALE GENOMIC DNA]</scope>
    <source>
        <strain evidence="5 6">CV41</strain>
    </source>
</reference>
<dbReference type="Gene3D" id="1.20.1250.20">
    <property type="entry name" value="MFS general substrate transporter like domains"/>
    <property type="match status" value="1"/>
</dbReference>
<dbReference type="Proteomes" id="UP000071392">
    <property type="component" value="Unassembled WGS sequence"/>
</dbReference>
<evidence type="ECO:0000256" key="1">
    <source>
        <dbReference type="ARBA" id="ARBA00022692"/>
    </source>
</evidence>
<dbReference type="SUPFAM" id="SSF103473">
    <property type="entry name" value="MFS general substrate transporter"/>
    <property type="match status" value="1"/>
</dbReference>
<evidence type="ECO:0000313" key="6">
    <source>
        <dbReference type="Proteomes" id="UP000071392"/>
    </source>
</evidence>
<dbReference type="AlphaFoldDB" id="A0A139SLS7"/>
<feature type="transmembrane region" description="Helical" evidence="4">
    <location>
        <begin position="79"/>
        <end position="96"/>
    </location>
</feature>
<accession>A0A139SLS7</accession>
<keyword evidence="2 4" id="KW-1133">Transmembrane helix</keyword>
<keyword evidence="6" id="KW-1185">Reference proteome</keyword>
<protein>
    <submittedName>
        <fullName evidence="5">Multidrug transporter</fullName>
    </submittedName>
</protein>
<name>A0A139SLS7_9BACT</name>
<keyword evidence="3 4" id="KW-0472">Membrane</keyword>
<feature type="transmembrane region" description="Helical" evidence="4">
    <location>
        <begin position="261"/>
        <end position="279"/>
    </location>
</feature>
<proteinExistence type="predicted"/>
<feature type="transmembrane region" description="Helical" evidence="4">
    <location>
        <begin position="57"/>
        <end position="73"/>
    </location>
</feature>
<feature type="transmembrane region" description="Helical" evidence="4">
    <location>
        <begin position="285"/>
        <end position="307"/>
    </location>
</feature>
<dbReference type="EMBL" id="LSZP01000039">
    <property type="protein sequence ID" value="KXU35509.1"/>
    <property type="molecule type" value="Genomic_DNA"/>
</dbReference>
<sequence>MCATTMMTLVGGLLATRIAPSPKLATVPLAALVIGTATAAVPAALLLRRFGRKRGSLFGYALGLAGAGTGFLGTLTSGFYLLALAGLLLGMAAAFWQQFRFAALESVADQTQHGPALSLMLCGGLLAAFIGPEIGARGDEWFPALPSYAGSFLLLGLVTLGGLGVFQLYRETGGSTRRETATTRPLGEIVKTAAFIIPALGAAIGFGMMTFIMHATPITMHEVCGFDLGSTKRVIQGHIVAMYLPSLFSGGLIARFGVGRVMTAGAVLYIGVVTVGLFGQELVHFWGTLLLLGVGWNFLFMGGTALLPKSYAPAERFKVQAANDFMVFGAQAAASLSSGWFVFTLGWHGLLLGCLPILLVAVTLSLWQVRRDD</sequence>
<dbReference type="OrthoDB" id="9776171at2"/>
<evidence type="ECO:0000256" key="2">
    <source>
        <dbReference type="ARBA" id="ARBA00022989"/>
    </source>
</evidence>
<dbReference type="STRING" id="1548208.AXK12_05130"/>
<feature type="transmembrane region" description="Helical" evidence="4">
    <location>
        <begin position="25"/>
        <end position="45"/>
    </location>
</feature>
<keyword evidence="1 4" id="KW-0812">Transmembrane</keyword>
<feature type="transmembrane region" description="Helical" evidence="4">
    <location>
        <begin position="189"/>
        <end position="215"/>
    </location>
</feature>
<dbReference type="PANTHER" id="PTHR23534">
    <property type="entry name" value="MFS PERMEASE"/>
    <property type="match status" value="1"/>
</dbReference>
<evidence type="ECO:0000256" key="3">
    <source>
        <dbReference type="ARBA" id="ARBA00023136"/>
    </source>
</evidence>